<name>A0A067KUC6_JATCU</name>
<keyword evidence="4" id="KW-1185">Reference proteome</keyword>
<keyword evidence="2" id="KW-0812">Transmembrane</keyword>
<reference evidence="3 4" key="1">
    <citation type="journal article" date="2014" name="PLoS ONE">
        <title>Global Analysis of Gene Expression Profiles in Physic Nut (Jatropha curcas L.) Seedlings Exposed to Salt Stress.</title>
        <authorList>
            <person name="Zhang L."/>
            <person name="Zhang C."/>
            <person name="Wu P."/>
            <person name="Chen Y."/>
            <person name="Li M."/>
            <person name="Jiang H."/>
            <person name="Wu G."/>
        </authorList>
    </citation>
    <scope>NUCLEOTIDE SEQUENCE [LARGE SCALE GENOMIC DNA]</scope>
    <source>
        <strain evidence="4">cv. GZQX0401</strain>
        <tissue evidence="3">Young leaves</tissue>
    </source>
</reference>
<dbReference type="Proteomes" id="UP000027138">
    <property type="component" value="Unassembled WGS sequence"/>
</dbReference>
<evidence type="ECO:0000256" key="1">
    <source>
        <dbReference type="SAM" id="MobiDB-lite"/>
    </source>
</evidence>
<evidence type="ECO:0000313" key="4">
    <source>
        <dbReference type="Proteomes" id="UP000027138"/>
    </source>
</evidence>
<protein>
    <submittedName>
        <fullName evidence="3">Uncharacterized protein</fullName>
    </submittedName>
</protein>
<keyword evidence="2" id="KW-1133">Transmembrane helix</keyword>
<dbReference type="EMBL" id="KK914362">
    <property type="protein sequence ID" value="KDP38588.1"/>
    <property type="molecule type" value="Genomic_DNA"/>
</dbReference>
<dbReference type="OrthoDB" id="846356at2759"/>
<keyword evidence="2" id="KW-0472">Membrane</keyword>
<gene>
    <name evidence="3" type="ORF">JCGZ_04513</name>
</gene>
<proteinExistence type="predicted"/>
<organism evidence="3 4">
    <name type="scientific">Jatropha curcas</name>
    <name type="common">Barbados nut</name>
    <dbReference type="NCBI Taxonomy" id="180498"/>
    <lineage>
        <taxon>Eukaryota</taxon>
        <taxon>Viridiplantae</taxon>
        <taxon>Streptophyta</taxon>
        <taxon>Embryophyta</taxon>
        <taxon>Tracheophyta</taxon>
        <taxon>Spermatophyta</taxon>
        <taxon>Magnoliopsida</taxon>
        <taxon>eudicotyledons</taxon>
        <taxon>Gunneridae</taxon>
        <taxon>Pentapetalae</taxon>
        <taxon>rosids</taxon>
        <taxon>fabids</taxon>
        <taxon>Malpighiales</taxon>
        <taxon>Euphorbiaceae</taxon>
        <taxon>Crotonoideae</taxon>
        <taxon>Jatropheae</taxon>
        <taxon>Jatropha</taxon>
    </lineage>
</organism>
<accession>A0A067KUC6</accession>
<evidence type="ECO:0000256" key="2">
    <source>
        <dbReference type="SAM" id="Phobius"/>
    </source>
</evidence>
<feature type="region of interest" description="Disordered" evidence="1">
    <location>
        <begin position="48"/>
        <end position="74"/>
    </location>
</feature>
<sequence length="107" mass="12199">MTILNGRSVVHILYMTTMAIMILLLITESESKPLSVAFSPKLPPASLSFQPVRDHEKQGVSKKRRKHRYRKDYQIHPEDVEEDYGYWNPPPRLGGGDFAPIPHGEVS</sequence>
<feature type="transmembrane region" description="Helical" evidence="2">
    <location>
        <begin position="6"/>
        <end position="26"/>
    </location>
</feature>
<feature type="compositionally biased region" description="Basic residues" evidence="1">
    <location>
        <begin position="60"/>
        <end position="70"/>
    </location>
</feature>
<dbReference type="AlphaFoldDB" id="A0A067KUC6"/>
<evidence type="ECO:0000313" key="3">
    <source>
        <dbReference type="EMBL" id="KDP38588.1"/>
    </source>
</evidence>